<dbReference type="eggNOG" id="KOG4639">
    <property type="taxonomic scope" value="Eukaryota"/>
</dbReference>
<proteinExistence type="inferred from homology"/>
<dbReference type="GO" id="GO:0000171">
    <property type="term" value="F:ribonuclease MRP activity"/>
    <property type="evidence" value="ECO:0007669"/>
    <property type="project" value="EnsemblFungi"/>
</dbReference>
<evidence type="ECO:0000256" key="4">
    <source>
        <dbReference type="ARBA" id="ARBA00023242"/>
    </source>
</evidence>
<dbReference type="EMBL" id="HE978317">
    <property type="protein sequence ID" value="CCK70233.1"/>
    <property type="molecule type" value="Genomic_DNA"/>
</dbReference>
<dbReference type="OrthoDB" id="24745at2759"/>
<accession>J7RL51</accession>
<organism evidence="6 7">
    <name type="scientific">Huiozyma naganishii (strain ATCC MYA-139 / BCRC 22969 / CBS 8797 / KCTC 17520 / NBRC 10181 / NCYC 3082 / Yp74L-3)</name>
    <name type="common">Yeast</name>
    <name type="synonym">Kazachstania naganishii</name>
    <dbReference type="NCBI Taxonomy" id="1071383"/>
    <lineage>
        <taxon>Eukaryota</taxon>
        <taxon>Fungi</taxon>
        <taxon>Dikarya</taxon>
        <taxon>Ascomycota</taxon>
        <taxon>Saccharomycotina</taxon>
        <taxon>Saccharomycetes</taxon>
        <taxon>Saccharomycetales</taxon>
        <taxon>Saccharomycetaceae</taxon>
        <taxon>Huiozyma</taxon>
    </lineage>
</organism>
<dbReference type="GO" id="GO:0004526">
    <property type="term" value="F:ribonuclease P activity"/>
    <property type="evidence" value="ECO:0007669"/>
    <property type="project" value="UniProtKB-EC"/>
</dbReference>
<dbReference type="HOGENOM" id="CLU_086710_1_2_1"/>
<dbReference type="KEGG" id="kng:KNAG_0D04940"/>
<dbReference type="GO" id="GO:0033204">
    <property type="term" value="F:ribonuclease P RNA binding"/>
    <property type="evidence" value="ECO:0007669"/>
    <property type="project" value="InterPro"/>
</dbReference>
<reference evidence="7" key="2">
    <citation type="submission" date="2012-08" db="EMBL/GenBank/DDBJ databases">
        <title>Genome sequence of Kazachstania naganishii.</title>
        <authorList>
            <person name="Gordon J.L."/>
            <person name="Armisen D."/>
            <person name="Proux-Wera E."/>
            <person name="OhEigeartaigh S.S."/>
            <person name="Byrne K.P."/>
            <person name="Wolfe K.H."/>
        </authorList>
    </citation>
    <scope>NUCLEOTIDE SEQUENCE [LARGE SCALE GENOMIC DNA]</scope>
    <source>
        <strain evidence="7">ATCC MYA-139 / BCRC 22969 / CBS 8797 / CCRC 22969 / KCTC 17520 / NBRC 10181 / NCYC 3082</strain>
    </source>
</reference>
<dbReference type="GO" id="GO:0000172">
    <property type="term" value="C:ribonuclease MRP complex"/>
    <property type="evidence" value="ECO:0007669"/>
    <property type="project" value="EnsemblFungi"/>
</dbReference>
<sequence length="169" mass="18498">MVRLKSRYVLFEIVSPVAVCGDGTASAVLSRGPCSARVTAKTILQEIRRSLQVNFGDYGAGKVGSLLQVKYFSNNTATGILRCHREDVDLLLGALFFMSNVGESPEEHRGLIVNPVKVSGTIKKVEQFAVRRGQKLVALTRRQLAGPDNIQQKSFTDDFTSIIDDNANI</sequence>
<dbReference type="GO" id="GO:0000294">
    <property type="term" value="P:nuclear-transcribed mRNA catabolic process, RNase MRP-dependent"/>
    <property type="evidence" value="ECO:0007669"/>
    <property type="project" value="EnsemblFungi"/>
</dbReference>
<dbReference type="GO" id="GO:0000447">
    <property type="term" value="P:endonucleolytic cleavage in ITS1 to separate SSU-rRNA from 5.8S rRNA and LSU-rRNA from tricistronic rRNA transcript (SSU-rRNA, 5.8S rRNA, LSU-rRNA)"/>
    <property type="evidence" value="ECO:0007669"/>
    <property type="project" value="EnsemblFungi"/>
</dbReference>
<protein>
    <recommendedName>
        <fullName evidence="5">Ribonuclease P/MRP protein subunit POP5</fullName>
        <ecNumber evidence="5">3.1.26.5</ecNumber>
    </recommendedName>
</protein>
<dbReference type="InterPro" id="IPR016819">
    <property type="entry name" value="RNase_P/MRP_POP5"/>
</dbReference>
<dbReference type="PANTHER" id="PTHR15441">
    <property type="entry name" value="RIBONUCLEASE P PROTEIN SUBUNIT P14"/>
    <property type="match status" value="1"/>
</dbReference>
<evidence type="ECO:0000313" key="6">
    <source>
        <dbReference type="EMBL" id="CCK70233.1"/>
    </source>
</evidence>
<gene>
    <name evidence="6" type="primary">KNAG0D04940</name>
    <name evidence="6" type="ordered locus">KNAG_0D04940</name>
</gene>
<comment type="function">
    <text evidence="5">Component of ribonuclease P, a protein complex that generates mature tRNA molecules by cleaving their 5'-ends.</text>
</comment>
<dbReference type="EC" id="3.1.26.5" evidence="5"/>
<dbReference type="STRING" id="1071383.J7RL51"/>
<evidence type="ECO:0000256" key="2">
    <source>
        <dbReference type="ARBA" id="ARBA00010800"/>
    </source>
</evidence>
<evidence type="ECO:0000313" key="7">
    <source>
        <dbReference type="Proteomes" id="UP000006310"/>
    </source>
</evidence>
<comment type="subcellular location">
    <subcellularLocation>
        <location evidence="1">Nucleus</location>
    </subcellularLocation>
</comment>
<dbReference type="Gene3D" id="3.30.70.3250">
    <property type="entry name" value="Ribonuclease P, Pop5 subunit"/>
    <property type="match status" value="1"/>
</dbReference>
<comment type="catalytic activity">
    <reaction evidence="5">
        <text>Endonucleolytic cleavage of RNA, removing 5'-extranucleotides from tRNA precursor.</text>
        <dbReference type="EC" id="3.1.26.5"/>
    </reaction>
</comment>
<dbReference type="GeneID" id="34525922"/>
<dbReference type="InterPro" id="IPR002759">
    <property type="entry name" value="Pop5/Rpp14/Rnp2-like"/>
</dbReference>
<dbReference type="PANTHER" id="PTHR15441:SF2">
    <property type="entry name" value="RIBONUCLEASE P_MRP PROTEIN SUBUNIT POP5"/>
    <property type="match status" value="1"/>
</dbReference>
<keyword evidence="4" id="KW-0539">Nucleus</keyword>
<comment type="similarity">
    <text evidence="2 5">Belongs to the eukaryotic/archaeal RNase P protein component 2 family.</text>
</comment>
<dbReference type="Proteomes" id="UP000006310">
    <property type="component" value="Chromosome 4"/>
</dbReference>
<keyword evidence="7" id="KW-1185">Reference proteome</keyword>
<dbReference type="PIRSF" id="PIRSF023803">
    <property type="entry name" value="Ribonuclease_P_prd"/>
    <property type="match status" value="1"/>
</dbReference>
<name>J7RL51_HUIN7</name>
<dbReference type="Pfam" id="PF01900">
    <property type="entry name" value="RNase_P_Rpp14"/>
    <property type="match status" value="1"/>
</dbReference>
<dbReference type="OMA" id="IVRCPRA"/>
<evidence type="ECO:0000256" key="3">
    <source>
        <dbReference type="ARBA" id="ARBA00022694"/>
    </source>
</evidence>
<dbReference type="GO" id="GO:0001682">
    <property type="term" value="P:tRNA 5'-leader removal"/>
    <property type="evidence" value="ECO:0007669"/>
    <property type="project" value="EnsemblFungi"/>
</dbReference>
<keyword evidence="3 5" id="KW-0819">tRNA processing</keyword>
<dbReference type="RefSeq" id="XP_022464479.1">
    <property type="nucleotide sequence ID" value="XM_022607933.1"/>
</dbReference>
<dbReference type="InterPro" id="IPR038085">
    <property type="entry name" value="Rnp2-like_sf"/>
</dbReference>
<reference evidence="6 7" key="1">
    <citation type="journal article" date="2011" name="Proc. Natl. Acad. Sci. U.S.A.">
        <title>Evolutionary erosion of yeast sex chromosomes by mating-type switching accidents.</title>
        <authorList>
            <person name="Gordon J.L."/>
            <person name="Armisen D."/>
            <person name="Proux-Wera E."/>
            <person name="Oheigeartaigh S.S."/>
            <person name="Byrne K.P."/>
            <person name="Wolfe K.H."/>
        </authorList>
    </citation>
    <scope>NUCLEOTIDE SEQUENCE [LARGE SCALE GENOMIC DNA]</scope>
    <source>
        <strain evidence="7">ATCC MYA-139 / BCRC 22969 / CBS 8797 / CCRC 22969 / KCTC 17520 / NBRC 10181 / NCYC 3082</strain>
    </source>
</reference>
<evidence type="ECO:0000256" key="1">
    <source>
        <dbReference type="ARBA" id="ARBA00004123"/>
    </source>
</evidence>
<dbReference type="SUPFAM" id="SSF160350">
    <property type="entry name" value="Rnp2-like"/>
    <property type="match status" value="1"/>
</dbReference>
<evidence type="ECO:0000256" key="5">
    <source>
        <dbReference type="PIRNR" id="PIRNR023803"/>
    </source>
</evidence>
<dbReference type="GO" id="GO:0034965">
    <property type="term" value="P:intronic box C/D snoRNA processing"/>
    <property type="evidence" value="ECO:0007669"/>
    <property type="project" value="EnsemblFungi"/>
</dbReference>
<dbReference type="GO" id="GO:0005655">
    <property type="term" value="C:nucleolar ribonuclease P complex"/>
    <property type="evidence" value="ECO:0007669"/>
    <property type="project" value="EnsemblFungi"/>
</dbReference>
<dbReference type="AlphaFoldDB" id="J7RL51"/>